<protein>
    <submittedName>
        <fullName evidence="6">Fumarate reductase flavoprotein subunit</fullName>
        <ecNumber evidence="6">1.3.5.4</ecNumber>
    </submittedName>
</protein>
<dbReference type="Gene3D" id="3.50.50.60">
    <property type="entry name" value="FAD/NAD(P)-binding domain"/>
    <property type="match status" value="1"/>
</dbReference>
<dbReference type="PANTHER" id="PTHR43400:SF10">
    <property type="entry name" value="3-OXOSTEROID 1-DEHYDROGENASE"/>
    <property type="match status" value="1"/>
</dbReference>
<dbReference type="InterPro" id="IPR027477">
    <property type="entry name" value="Succ_DH/fumarate_Rdtase_cat_sf"/>
</dbReference>
<gene>
    <name evidence="6" type="ORF">H4W34_006420</name>
</gene>
<evidence type="ECO:0000256" key="2">
    <source>
        <dbReference type="ARBA" id="ARBA00022630"/>
    </source>
</evidence>
<evidence type="ECO:0000259" key="5">
    <source>
        <dbReference type="Pfam" id="PF00890"/>
    </source>
</evidence>
<dbReference type="RefSeq" id="WP_192762601.1">
    <property type="nucleotide sequence ID" value="NZ_JADBDZ010000001.1"/>
</dbReference>
<organism evidence="6 7">
    <name type="scientific">Actinomadura algeriensis</name>
    <dbReference type="NCBI Taxonomy" id="1679523"/>
    <lineage>
        <taxon>Bacteria</taxon>
        <taxon>Bacillati</taxon>
        <taxon>Actinomycetota</taxon>
        <taxon>Actinomycetes</taxon>
        <taxon>Streptosporangiales</taxon>
        <taxon>Thermomonosporaceae</taxon>
        <taxon>Actinomadura</taxon>
    </lineage>
</organism>
<evidence type="ECO:0000256" key="4">
    <source>
        <dbReference type="ARBA" id="ARBA00023002"/>
    </source>
</evidence>
<comment type="cofactor">
    <cofactor evidence="1">
        <name>FAD</name>
        <dbReference type="ChEBI" id="CHEBI:57692"/>
    </cofactor>
</comment>
<dbReference type="Pfam" id="PF00890">
    <property type="entry name" value="FAD_binding_2"/>
    <property type="match status" value="1"/>
</dbReference>
<evidence type="ECO:0000313" key="6">
    <source>
        <dbReference type="EMBL" id="MBE1536587.1"/>
    </source>
</evidence>
<keyword evidence="7" id="KW-1185">Reference proteome</keyword>
<dbReference type="SUPFAM" id="SSF56425">
    <property type="entry name" value="Succinate dehydrogenase/fumarate reductase flavoprotein, catalytic domain"/>
    <property type="match status" value="1"/>
</dbReference>
<dbReference type="EC" id="1.3.5.4" evidence="6"/>
<dbReference type="GO" id="GO:0016491">
    <property type="term" value="F:oxidoreductase activity"/>
    <property type="evidence" value="ECO:0007669"/>
    <property type="project" value="UniProtKB-KW"/>
</dbReference>
<dbReference type="InterPro" id="IPR036188">
    <property type="entry name" value="FAD/NAD-bd_sf"/>
</dbReference>
<dbReference type="SUPFAM" id="SSF51905">
    <property type="entry name" value="FAD/NAD(P)-binding domain"/>
    <property type="match status" value="1"/>
</dbReference>
<reference evidence="6 7" key="1">
    <citation type="submission" date="2020-10" db="EMBL/GenBank/DDBJ databases">
        <title>Sequencing the genomes of 1000 actinobacteria strains.</title>
        <authorList>
            <person name="Klenk H.-P."/>
        </authorList>
    </citation>
    <scope>NUCLEOTIDE SEQUENCE [LARGE SCALE GENOMIC DNA]</scope>
    <source>
        <strain evidence="6 7">DSM 46744</strain>
    </source>
</reference>
<keyword evidence="2" id="KW-0285">Flavoprotein</keyword>
<sequence>MTVRYDVAVVGGGLAGAAAAAAATERGASVLLLEKTATPGGSTVLSSGLNAYAGTDEQAAAGVEDDAELLRRDLLETGRHRGDPSLVDAYCREQLGTYRWLRSLGVGFGAPRAASGQSVPRSHPIDTAAAIETLLRLARGRGAELRLRCAAERPIVADGRVAGLRVRSRDGEERVEAGAVVLATGGFSRSPALLARFAPGMERAIKAGGAGSNGDGLTMACSLGAGLADLPYIKATFGVFPWPSPAEEGHGLLAVYKGAVAVNGHGDRFTDESRPYKEIGDACLAQPEGIAFQIFDAPVLDRADAEVPIYDFRPRLRAGQIQQGDTLDELADKLGVPGDRLRASIDGYNSAIAAGGPDPFGRRTLSGDVGTPRPIGTPPYYGYPSTAVMLATYGGITVDADTRVLDVYGDPIPGLFAAGEVTGGFHGAGYVTGTSLGKSAIFGRLAGTNASEETAR</sequence>
<dbReference type="Gene3D" id="3.90.700.10">
    <property type="entry name" value="Succinate dehydrogenase/fumarate reductase flavoprotein, catalytic domain"/>
    <property type="match status" value="1"/>
</dbReference>
<dbReference type="Proteomes" id="UP000627838">
    <property type="component" value="Unassembled WGS sequence"/>
</dbReference>
<dbReference type="EMBL" id="JADBDZ010000001">
    <property type="protein sequence ID" value="MBE1536587.1"/>
    <property type="molecule type" value="Genomic_DNA"/>
</dbReference>
<evidence type="ECO:0000256" key="3">
    <source>
        <dbReference type="ARBA" id="ARBA00022827"/>
    </source>
</evidence>
<keyword evidence="3" id="KW-0274">FAD</keyword>
<comment type="caution">
    <text evidence="6">The sequence shown here is derived from an EMBL/GenBank/DDBJ whole genome shotgun (WGS) entry which is preliminary data.</text>
</comment>
<proteinExistence type="predicted"/>
<accession>A0ABR9K174</accession>
<evidence type="ECO:0000256" key="1">
    <source>
        <dbReference type="ARBA" id="ARBA00001974"/>
    </source>
</evidence>
<dbReference type="PANTHER" id="PTHR43400">
    <property type="entry name" value="FUMARATE REDUCTASE"/>
    <property type="match status" value="1"/>
</dbReference>
<evidence type="ECO:0000313" key="7">
    <source>
        <dbReference type="Proteomes" id="UP000627838"/>
    </source>
</evidence>
<feature type="domain" description="FAD-dependent oxidoreductase 2 FAD-binding" evidence="5">
    <location>
        <begin position="6"/>
        <end position="436"/>
    </location>
</feature>
<dbReference type="InterPro" id="IPR050315">
    <property type="entry name" value="FAD-oxidoreductase_2"/>
</dbReference>
<name>A0ABR9K174_9ACTN</name>
<keyword evidence="4 6" id="KW-0560">Oxidoreductase</keyword>
<dbReference type="InterPro" id="IPR003953">
    <property type="entry name" value="FAD-dep_OxRdtase_2_FAD-bd"/>
</dbReference>